<proteinExistence type="predicted"/>
<dbReference type="Proteomes" id="UP000031532">
    <property type="component" value="Unassembled WGS sequence"/>
</dbReference>
<evidence type="ECO:0000313" key="1">
    <source>
        <dbReference type="EMBL" id="NHC36932.1"/>
    </source>
</evidence>
<organism evidence="1 2">
    <name type="scientific">Scytonema millei VB511283</name>
    <dbReference type="NCBI Taxonomy" id="1245923"/>
    <lineage>
        <taxon>Bacteria</taxon>
        <taxon>Bacillati</taxon>
        <taxon>Cyanobacteriota</taxon>
        <taxon>Cyanophyceae</taxon>
        <taxon>Nostocales</taxon>
        <taxon>Scytonemataceae</taxon>
        <taxon>Scytonema</taxon>
    </lineage>
</organism>
<dbReference type="AlphaFoldDB" id="A0A9X5I6W0"/>
<gene>
    <name evidence="1" type="ORF">QH73_0020220</name>
</gene>
<name>A0A9X5I6W0_9CYAN</name>
<reference evidence="1 2" key="1">
    <citation type="journal article" date="2015" name="Genome Announc.">
        <title>Draft Genome Sequence of the Terrestrial Cyanobacterium Scytonema millei VB511283, Isolated from Eastern India.</title>
        <authorList>
            <person name="Sen D."/>
            <person name="Chandrababunaidu M.M."/>
            <person name="Singh D."/>
            <person name="Sanghi N."/>
            <person name="Ghorai A."/>
            <person name="Mishra G.P."/>
            <person name="Madduluri M."/>
            <person name="Adhikary S.P."/>
            <person name="Tripathy S."/>
        </authorList>
    </citation>
    <scope>NUCLEOTIDE SEQUENCE [LARGE SCALE GENOMIC DNA]</scope>
    <source>
        <strain evidence="1 2">VB511283</strain>
    </source>
</reference>
<evidence type="ECO:0000313" key="2">
    <source>
        <dbReference type="Proteomes" id="UP000031532"/>
    </source>
</evidence>
<sequence>MTRIAPLSPLVPLLPDSRLPTPFYAKSRQSVANFANLVKACFNYLPVYLWLR</sequence>
<dbReference type="EMBL" id="JTJC03000006">
    <property type="protein sequence ID" value="NHC36932.1"/>
    <property type="molecule type" value="Genomic_DNA"/>
</dbReference>
<accession>A0A9X5I6W0</accession>
<dbReference type="RefSeq" id="WP_165587748.1">
    <property type="nucleotide sequence ID" value="NZ_JTJC03000006.1"/>
</dbReference>
<comment type="caution">
    <text evidence="1">The sequence shown here is derived from an EMBL/GenBank/DDBJ whole genome shotgun (WGS) entry which is preliminary data.</text>
</comment>
<protein>
    <submittedName>
        <fullName evidence="1">Uncharacterized protein</fullName>
    </submittedName>
</protein>
<keyword evidence="2" id="KW-1185">Reference proteome</keyword>